<gene>
    <name evidence="1" type="primary">tmcAL</name>
    <name evidence="2" type="ordered locus">Tnap_1296</name>
</gene>
<comment type="subcellular location">
    <subcellularLocation>
        <location evidence="1">Cytoplasm</location>
    </subcellularLocation>
</comment>
<dbReference type="Gene3D" id="3.40.50.620">
    <property type="entry name" value="HUPs"/>
    <property type="match status" value="1"/>
</dbReference>
<dbReference type="KEGG" id="tnp:Tnap_1296"/>
<dbReference type="HAMAP" id="MF_01539">
    <property type="entry name" value="TmcAL"/>
    <property type="match status" value="1"/>
</dbReference>
<keyword evidence="3" id="KW-1185">Reference proteome</keyword>
<dbReference type="PANTHER" id="PTHR37825:SF1">
    <property type="entry name" value="TRNA(MET) CYTIDINE ACETATE LIGASE"/>
    <property type="match status" value="1"/>
</dbReference>
<feature type="binding site" evidence="1">
    <location>
        <begin position="7"/>
        <end position="20"/>
    </location>
    <ligand>
        <name>ATP</name>
        <dbReference type="ChEBI" id="CHEBI:30616"/>
    </ligand>
</feature>
<name>D2C3S7_THEP2</name>
<comment type="similarity">
    <text evidence="1">Belongs to the TmcAL family.</text>
</comment>
<dbReference type="GO" id="GO:0005737">
    <property type="term" value="C:cytoplasm"/>
    <property type="evidence" value="ECO:0007669"/>
    <property type="project" value="UniProtKB-SubCell"/>
</dbReference>
<dbReference type="EMBL" id="CP001839">
    <property type="protein sequence ID" value="ADA67381.1"/>
    <property type="molecule type" value="Genomic_DNA"/>
</dbReference>
<comment type="caution">
    <text evidence="1">Lacks conserved residue(s) required for the propagation of feature annotation.</text>
</comment>
<dbReference type="SUPFAM" id="SSF52374">
    <property type="entry name" value="Nucleotidylyl transferase"/>
    <property type="match status" value="1"/>
</dbReference>
<reference evidence="2 3" key="1">
    <citation type="submission" date="2009-12" db="EMBL/GenBank/DDBJ databases">
        <title>Complete sequence of Thermotoga petrophila RKU-1.</title>
        <authorList>
            <consortium name="US DOE Joint Genome Institute"/>
            <person name="Lucas S."/>
            <person name="Copeland A."/>
            <person name="Lapidus A."/>
            <person name="Glavina del Rio T."/>
            <person name="Dalin E."/>
            <person name="Tice H."/>
            <person name="Bruce D."/>
            <person name="Goodwin L."/>
            <person name="Pitluck S."/>
            <person name="Munk A.C."/>
            <person name="Brettin T."/>
            <person name="Detter J.C."/>
            <person name="Han C."/>
            <person name="Tapia R."/>
            <person name="Larimer F."/>
            <person name="Land M."/>
            <person name="Hauser L."/>
            <person name="Kyrpides N."/>
            <person name="Mikhailova N."/>
            <person name="Nelson K.E."/>
            <person name="Gogarten J.P."/>
            <person name="Noll K.M."/>
        </authorList>
    </citation>
    <scope>NUCLEOTIDE SEQUENCE [LARGE SCALE GENOMIC DNA]</scope>
    <source>
        <strain evidence="3">ATCC BAA-489 / DSM 13996 / JCM 10882 / RKU-10</strain>
    </source>
</reference>
<accession>D2C3S7</accession>
<dbReference type="InterPro" id="IPR014729">
    <property type="entry name" value="Rossmann-like_a/b/a_fold"/>
</dbReference>
<dbReference type="NCBIfam" id="NF010191">
    <property type="entry name" value="PRK13670.1"/>
    <property type="match status" value="1"/>
</dbReference>
<comment type="catalytic activity">
    <reaction evidence="1">
        <text>cytidine(34) in elongator tRNA(Met) + acetate + ATP = N(4)-acetylcytidine(34) in elongator tRNA(Met) + AMP + diphosphate</text>
        <dbReference type="Rhea" id="RHEA:58144"/>
        <dbReference type="Rhea" id="RHEA-COMP:10693"/>
        <dbReference type="Rhea" id="RHEA-COMP:10694"/>
        <dbReference type="ChEBI" id="CHEBI:30089"/>
        <dbReference type="ChEBI" id="CHEBI:30616"/>
        <dbReference type="ChEBI" id="CHEBI:33019"/>
        <dbReference type="ChEBI" id="CHEBI:74900"/>
        <dbReference type="ChEBI" id="CHEBI:82748"/>
        <dbReference type="ChEBI" id="CHEBI:456215"/>
    </reaction>
</comment>
<dbReference type="AlphaFoldDB" id="D2C3S7"/>
<dbReference type="RefSeq" id="WP_012896431.1">
    <property type="nucleotide sequence ID" value="NC_013642.1"/>
</dbReference>
<keyword evidence="1" id="KW-0547">Nucleotide-binding</keyword>
<feature type="binding site" evidence="1">
    <location>
        <position position="193"/>
    </location>
    <ligand>
        <name>ATP</name>
        <dbReference type="ChEBI" id="CHEBI:30616"/>
    </ligand>
</feature>
<proteinExistence type="inferred from homology"/>
<dbReference type="GO" id="GO:0016879">
    <property type="term" value="F:ligase activity, forming carbon-nitrogen bonds"/>
    <property type="evidence" value="ECO:0007669"/>
    <property type="project" value="UniProtKB-UniRule"/>
</dbReference>
<feature type="binding site" evidence="1">
    <location>
        <position position="168"/>
    </location>
    <ligand>
        <name>ATP</name>
        <dbReference type="ChEBI" id="CHEBI:30616"/>
    </ligand>
</feature>
<comment type="function">
    <text evidence="1">Catalyzes the formation of N(4)-acetylcytidine (ac(4)C) at the wobble position of elongator tRNA(Met), using acetate and ATP as substrates. First activates an acetate ion to form acetyladenylate (Ac-AMP) and then transfers the acetyl group to tRNA to form ac(4)C34.</text>
</comment>
<protein>
    <recommendedName>
        <fullName evidence="1">tRNA(Met) cytidine acetate ligase</fullName>
        <ecNumber evidence="1">6.3.4.-</ecNumber>
    </recommendedName>
</protein>
<dbReference type="Pfam" id="PF05636">
    <property type="entry name" value="HIGH_NTase1"/>
    <property type="match status" value="1"/>
</dbReference>
<keyword evidence="1" id="KW-0694">RNA-binding</keyword>
<keyword evidence="1" id="KW-0819">tRNA processing</keyword>
<evidence type="ECO:0000313" key="3">
    <source>
        <dbReference type="Proteomes" id="UP000000940"/>
    </source>
</evidence>
<dbReference type="PANTHER" id="PTHR37825">
    <property type="entry name" value="TRNA(MET) CYTIDINE ACETATE LIGASE"/>
    <property type="match status" value="1"/>
</dbReference>
<dbReference type="GO" id="GO:0000049">
    <property type="term" value="F:tRNA binding"/>
    <property type="evidence" value="ECO:0007669"/>
    <property type="project" value="UniProtKB-KW"/>
</dbReference>
<feature type="binding site" evidence="1">
    <location>
        <position position="102"/>
    </location>
    <ligand>
        <name>ATP</name>
        <dbReference type="ChEBI" id="CHEBI:30616"/>
    </ligand>
</feature>
<dbReference type="GO" id="GO:0006400">
    <property type="term" value="P:tRNA modification"/>
    <property type="evidence" value="ECO:0007669"/>
    <property type="project" value="UniProtKB-UniRule"/>
</dbReference>
<keyword evidence="1" id="KW-0436">Ligase</keyword>
<dbReference type="Proteomes" id="UP000000940">
    <property type="component" value="Chromosome"/>
</dbReference>
<sequence>MKVLGVVVEYNPFHNGHLYHLTSAKELLEPDYTIAVMSGNFCQRGEPAVIDKFARAEIALRMGIDVVLELPVVFATQDAGGFAFGAVSVLDATGVVTDVVFGSESNDIEFLQRAARILYEQPDEYRKFLHEELKKGYSFPNARKYALMRYFSMKGWNEEEVLRLEKSNDILGVEYIHSALKIGSNIRFHTIKRVGAEEKDTSFRGRFSSATAIRNLMREKRWEEVRDSLPEDSFEILMREINEGRGPVFLENMGDFLLSFFRLKDMDFFERIHGFSEGLEKRFHVCARQTGSYQDFLECVKAKRFTFSRIRRLALFSVFEVNKEFVEKSNAKGPQYIRILGFTEKGRKILSLMRKKAKLPIVTNMSLYRKVLEKTDLPVDKQLFLEQIDLDVKATNFYSMFFPSVEQRCGERDFSIHPIFLRTEM</sequence>
<organism evidence="2 3">
    <name type="scientific">Thermotoga petrophila (strain ATCC BAA-489 / DSM 13996 / JCM 10882 / RKU-10)</name>
    <name type="common">Thermotoga naphthophila</name>
    <dbReference type="NCBI Taxonomy" id="590168"/>
    <lineage>
        <taxon>Bacteria</taxon>
        <taxon>Thermotogati</taxon>
        <taxon>Thermotogota</taxon>
        <taxon>Thermotogae</taxon>
        <taxon>Thermotogales</taxon>
        <taxon>Thermotogaceae</taxon>
        <taxon>Thermotoga</taxon>
    </lineage>
</organism>
<evidence type="ECO:0000313" key="2">
    <source>
        <dbReference type="EMBL" id="ADA67381.1"/>
    </source>
</evidence>
<dbReference type="HOGENOM" id="CLU_038915_0_2_0"/>
<keyword evidence="1" id="KW-0963">Cytoplasm</keyword>
<dbReference type="EC" id="6.3.4.-" evidence="1"/>
<dbReference type="GO" id="GO:0005524">
    <property type="term" value="F:ATP binding"/>
    <property type="evidence" value="ECO:0007669"/>
    <property type="project" value="UniProtKB-KW"/>
</dbReference>
<keyword evidence="1" id="KW-0067">ATP-binding</keyword>
<keyword evidence="1" id="KW-0820">tRNA-binding</keyword>
<dbReference type="InterPro" id="IPR008513">
    <property type="entry name" value="tRNA(Met)_cyd_acetate_ligase"/>
</dbReference>
<evidence type="ECO:0000256" key="1">
    <source>
        <dbReference type="HAMAP-Rule" id="MF_01539"/>
    </source>
</evidence>